<evidence type="ECO:0000256" key="7">
    <source>
        <dbReference type="ARBA" id="ARBA00038475"/>
    </source>
</evidence>
<evidence type="ECO:0000256" key="1">
    <source>
        <dbReference type="ARBA" id="ARBA00004141"/>
    </source>
</evidence>
<keyword evidence="11" id="KW-1185">Reference proteome</keyword>
<keyword evidence="2" id="KW-0813">Transport</keyword>
<comment type="caution">
    <text evidence="10">The sequence shown here is derived from an EMBL/GenBank/DDBJ whole genome shotgun (WGS) entry which is preliminary data.</text>
</comment>
<dbReference type="Pfam" id="PF04193">
    <property type="entry name" value="PQ-loop"/>
    <property type="match status" value="2"/>
</dbReference>
<accession>A0A364MX19</accession>
<dbReference type="InterPro" id="IPR006603">
    <property type="entry name" value="PQ-loop_rpt"/>
</dbReference>
<feature type="transmembrane region" description="Helical" evidence="9">
    <location>
        <begin position="276"/>
        <end position="299"/>
    </location>
</feature>
<proteinExistence type="inferred from homology"/>
<dbReference type="InterPro" id="IPR016817">
    <property type="entry name" value="MannP-dilichol_defect-1"/>
</dbReference>
<feature type="transmembrane region" description="Helical" evidence="9">
    <location>
        <begin position="163"/>
        <end position="184"/>
    </location>
</feature>
<feature type="region of interest" description="Disordered" evidence="8">
    <location>
        <begin position="15"/>
        <end position="46"/>
    </location>
</feature>
<evidence type="ECO:0000256" key="6">
    <source>
        <dbReference type="ARBA" id="ARBA00023136"/>
    </source>
</evidence>
<evidence type="ECO:0000256" key="3">
    <source>
        <dbReference type="ARBA" id="ARBA00022692"/>
    </source>
</evidence>
<dbReference type="STRING" id="183478.A0A364MX19"/>
<evidence type="ECO:0000313" key="11">
    <source>
        <dbReference type="Proteomes" id="UP000249619"/>
    </source>
</evidence>
<name>A0A364MX19_STELY</name>
<gene>
    <name evidence="10" type="ORF">DDE83_007088</name>
</gene>
<dbReference type="GO" id="GO:0016020">
    <property type="term" value="C:membrane"/>
    <property type="evidence" value="ECO:0007669"/>
    <property type="project" value="UniProtKB-SubCell"/>
</dbReference>
<dbReference type="PANTHER" id="PTHR12226:SF2">
    <property type="entry name" value="MANNOSE-P-DOLICHOL UTILIZATION DEFECT 1 PROTEIN"/>
    <property type="match status" value="1"/>
</dbReference>
<dbReference type="Proteomes" id="UP000249619">
    <property type="component" value="Unassembled WGS sequence"/>
</dbReference>
<keyword evidence="5 9" id="KW-1133">Transmembrane helix</keyword>
<evidence type="ECO:0000256" key="4">
    <source>
        <dbReference type="ARBA" id="ARBA00022737"/>
    </source>
</evidence>
<sequence>MAYASHRVSLHATPSLASADVGPSRRSYPKSVLPTTTRSPPPAHDTIPISKLPTMDALQSAIQPLTQNLPQPIADIGISLLGPKCYDTLIYNVDLSATECVKLAVSKGLGIGIIGASSIVKVPQLLKLLNSQSAEGLSFLAYLLESGSYLISLAYNVRHGFPFSTYGETALILVQNIAIASLVLKYSGKGLGIAGWIGGLMAAGAALFNADLVGEEHLSMLQAGAGVLGVASKVPQILTVWSQGGTGQLSAFAVINYLLGSLSRIFTTLQEVDDPLILYGFIAGFALNAILFCQVMYYWNAPASKKTESKKLEKPIAARCVEWIGCWEEPEH</sequence>
<organism evidence="10 11">
    <name type="scientific">Stemphylium lycopersici</name>
    <name type="common">Tomato gray leaf spot disease fungus</name>
    <name type="synonym">Thyrospora lycopersici</name>
    <dbReference type="NCBI Taxonomy" id="183478"/>
    <lineage>
        <taxon>Eukaryota</taxon>
        <taxon>Fungi</taxon>
        <taxon>Dikarya</taxon>
        <taxon>Ascomycota</taxon>
        <taxon>Pezizomycotina</taxon>
        <taxon>Dothideomycetes</taxon>
        <taxon>Pleosporomycetidae</taxon>
        <taxon>Pleosporales</taxon>
        <taxon>Pleosporineae</taxon>
        <taxon>Pleosporaceae</taxon>
        <taxon>Stemphylium</taxon>
    </lineage>
</organism>
<feature type="transmembrane region" description="Helical" evidence="9">
    <location>
        <begin position="191"/>
        <end position="210"/>
    </location>
</feature>
<evidence type="ECO:0000313" key="10">
    <source>
        <dbReference type="EMBL" id="RAR06070.1"/>
    </source>
</evidence>
<keyword evidence="4" id="KW-0677">Repeat</keyword>
<dbReference type="FunFam" id="1.20.1280.290:FF:000006">
    <property type="entry name" value="mannose-P-dolichol utilization defect 1 protein"/>
    <property type="match status" value="1"/>
</dbReference>
<dbReference type="Gene3D" id="1.20.1280.290">
    <property type="match status" value="2"/>
</dbReference>
<dbReference type="AlphaFoldDB" id="A0A364MX19"/>
<dbReference type="SMART" id="SM00679">
    <property type="entry name" value="CTNS"/>
    <property type="match status" value="2"/>
</dbReference>
<reference evidence="11" key="1">
    <citation type="submission" date="2018-05" db="EMBL/GenBank/DDBJ databases">
        <title>Draft genome sequence of Stemphylium lycopersici strain CIDEFI 213.</title>
        <authorList>
            <person name="Medina R."/>
            <person name="Franco M.E.E."/>
            <person name="Lucentini C.G."/>
            <person name="Saparrat M.C.N."/>
            <person name="Balatti P.A."/>
        </authorList>
    </citation>
    <scope>NUCLEOTIDE SEQUENCE [LARGE SCALE GENOMIC DNA]</scope>
    <source>
        <strain evidence="11">CIDEFI 213</strain>
    </source>
</reference>
<keyword evidence="6 9" id="KW-0472">Membrane</keyword>
<keyword evidence="3 9" id="KW-0812">Transmembrane</keyword>
<comment type="subcellular location">
    <subcellularLocation>
        <location evidence="1">Membrane</location>
        <topology evidence="1">Multi-pass membrane protein</topology>
    </subcellularLocation>
</comment>
<protein>
    <submittedName>
        <fullName evidence="10">Mannose-p-dolichol utilization defect 1 protein</fullName>
    </submittedName>
</protein>
<evidence type="ECO:0000256" key="8">
    <source>
        <dbReference type="SAM" id="MobiDB-lite"/>
    </source>
</evidence>
<dbReference type="PANTHER" id="PTHR12226">
    <property type="entry name" value="MANNOSE-P-DOLICHOL UTILIZATION DEFECT 1 LEC35 -RELATED"/>
    <property type="match status" value="1"/>
</dbReference>
<evidence type="ECO:0000256" key="9">
    <source>
        <dbReference type="SAM" id="Phobius"/>
    </source>
</evidence>
<evidence type="ECO:0000256" key="5">
    <source>
        <dbReference type="ARBA" id="ARBA00022989"/>
    </source>
</evidence>
<comment type="similarity">
    <text evidence="7">Belongs to the MPDU1 (TC 2.A.43.3) family.</text>
</comment>
<evidence type="ECO:0000256" key="2">
    <source>
        <dbReference type="ARBA" id="ARBA00022448"/>
    </source>
</evidence>
<dbReference type="EMBL" id="QGDH01000121">
    <property type="protein sequence ID" value="RAR06070.1"/>
    <property type="molecule type" value="Genomic_DNA"/>
</dbReference>